<dbReference type="PANTHER" id="PTHR11142:SF0">
    <property type="entry name" value="TRNA PSEUDOURIDINE SYNTHASE-LIKE 1"/>
    <property type="match status" value="1"/>
</dbReference>
<evidence type="ECO:0000256" key="1">
    <source>
        <dbReference type="ARBA" id="ARBA00009375"/>
    </source>
</evidence>
<dbReference type="InterPro" id="IPR020094">
    <property type="entry name" value="TruA/RsuA/RluB/E/F_N"/>
</dbReference>
<evidence type="ECO:0000313" key="7">
    <source>
        <dbReference type="Proteomes" id="UP000036987"/>
    </source>
</evidence>
<dbReference type="Gene3D" id="3.30.70.660">
    <property type="entry name" value="Pseudouridine synthase I, catalytic domain, C-terminal subdomain"/>
    <property type="match status" value="1"/>
</dbReference>
<dbReference type="STRING" id="29655.A0A0K9NNY0"/>
<comment type="caution">
    <text evidence="6">The sequence shown here is derived from an EMBL/GenBank/DDBJ whole genome shotgun (WGS) entry which is preliminary data.</text>
</comment>
<keyword evidence="3 4" id="KW-0413">Isomerase</keyword>
<dbReference type="EC" id="5.4.99.12" evidence="4"/>
<dbReference type="InterPro" id="IPR001406">
    <property type="entry name" value="PsdUridine_synth_TruA"/>
</dbReference>
<dbReference type="OMA" id="CAITARI"/>
<comment type="catalytic activity">
    <reaction evidence="4">
        <text>uridine(38/39/40) in tRNA = pseudouridine(38/39/40) in tRNA</text>
        <dbReference type="Rhea" id="RHEA:22376"/>
        <dbReference type="Rhea" id="RHEA-COMP:10085"/>
        <dbReference type="Rhea" id="RHEA-COMP:10087"/>
        <dbReference type="ChEBI" id="CHEBI:65314"/>
        <dbReference type="ChEBI" id="CHEBI:65315"/>
        <dbReference type="EC" id="5.4.99.12"/>
    </reaction>
</comment>
<reference evidence="7" key="1">
    <citation type="journal article" date="2016" name="Nature">
        <title>The genome of the seagrass Zostera marina reveals angiosperm adaptation to the sea.</title>
        <authorList>
            <person name="Olsen J.L."/>
            <person name="Rouze P."/>
            <person name="Verhelst B."/>
            <person name="Lin Y.-C."/>
            <person name="Bayer T."/>
            <person name="Collen J."/>
            <person name="Dattolo E."/>
            <person name="De Paoli E."/>
            <person name="Dittami S."/>
            <person name="Maumus F."/>
            <person name="Michel G."/>
            <person name="Kersting A."/>
            <person name="Lauritano C."/>
            <person name="Lohaus R."/>
            <person name="Toepel M."/>
            <person name="Tonon T."/>
            <person name="Vanneste K."/>
            <person name="Amirebrahimi M."/>
            <person name="Brakel J."/>
            <person name="Bostroem C."/>
            <person name="Chovatia M."/>
            <person name="Grimwood J."/>
            <person name="Jenkins J.W."/>
            <person name="Jueterbock A."/>
            <person name="Mraz A."/>
            <person name="Stam W.T."/>
            <person name="Tice H."/>
            <person name="Bornberg-Bauer E."/>
            <person name="Green P.J."/>
            <person name="Pearson G.A."/>
            <person name="Procaccini G."/>
            <person name="Duarte C.M."/>
            <person name="Schmutz J."/>
            <person name="Reusch T.B.H."/>
            <person name="Van de Peer Y."/>
        </authorList>
    </citation>
    <scope>NUCLEOTIDE SEQUENCE [LARGE SCALE GENOMIC DNA]</scope>
    <source>
        <strain evidence="7">cv. Finnish</strain>
    </source>
</reference>
<dbReference type="SUPFAM" id="SSF55120">
    <property type="entry name" value="Pseudouridine synthase"/>
    <property type="match status" value="1"/>
</dbReference>
<dbReference type="GO" id="GO:0031119">
    <property type="term" value="P:tRNA pseudouridine synthesis"/>
    <property type="evidence" value="ECO:0000318"/>
    <property type="project" value="GO_Central"/>
</dbReference>
<dbReference type="EMBL" id="LFYR01002038">
    <property type="protein sequence ID" value="KMZ57670.1"/>
    <property type="molecule type" value="Genomic_DNA"/>
</dbReference>
<organism evidence="6 7">
    <name type="scientific">Zostera marina</name>
    <name type="common">Eelgrass</name>
    <dbReference type="NCBI Taxonomy" id="29655"/>
    <lineage>
        <taxon>Eukaryota</taxon>
        <taxon>Viridiplantae</taxon>
        <taxon>Streptophyta</taxon>
        <taxon>Embryophyta</taxon>
        <taxon>Tracheophyta</taxon>
        <taxon>Spermatophyta</taxon>
        <taxon>Magnoliopsida</taxon>
        <taxon>Liliopsida</taxon>
        <taxon>Zosteraceae</taxon>
        <taxon>Zostera</taxon>
    </lineage>
</organism>
<sequence length="428" mass="47679">MNEPTKSCLSGSICAITARIPVGMRKLPTETIGICCTTSSEVFGFPISLAKRRGELGFRKSRYHYGDNAPLDFSKIQMRGIVSSVDCVLQPVDSRIGEESRMVTDKTVVKPGVQRYLLAIEYDGTRFSGSQWQPDRRTVVGVLQDAFQNFIGHPVPVFCSSRTDARVHALSNVCHVDVERKSKRRPGEVLPPHEPRVVKKAVNHFLQKSEGDIRIIDVRSVPTNFHSRFSAQSRTYFYRFLSGAGPLSLFERGRAWHVNDELDVISMQKACDLLVGHHDFSSFRAARCQAKSPIKTLDEFCISEVVPSMHFPSVIKIEKNSTEAIVGETSKIGPPFSNGLQNDFGMYTSTDRQAFGQIQKHRCFVVTARARSFLYHQVRLLVGVLKSVGVGDITINDVERILNAKTVTACPMAPACGLFLGHVQYDLP</sequence>
<dbReference type="AlphaFoldDB" id="A0A0K9NNY0"/>
<dbReference type="InterPro" id="IPR020095">
    <property type="entry name" value="PsdUridine_synth_TruA_C"/>
</dbReference>
<keyword evidence="7" id="KW-1185">Reference proteome</keyword>
<dbReference type="OrthoDB" id="271910at2759"/>
<keyword evidence="2 4" id="KW-0819">tRNA processing</keyword>
<evidence type="ECO:0000313" key="6">
    <source>
        <dbReference type="EMBL" id="KMZ57670.1"/>
    </source>
</evidence>
<protein>
    <recommendedName>
        <fullName evidence="4">tRNA pseudouridine synthase</fullName>
        <ecNumber evidence="4">5.4.99.12</ecNumber>
    </recommendedName>
</protein>
<dbReference type="Pfam" id="PF01416">
    <property type="entry name" value="PseudoU_synth_1"/>
    <property type="match status" value="2"/>
</dbReference>
<evidence type="ECO:0000256" key="3">
    <source>
        <dbReference type="ARBA" id="ARBA00023235"/>
    </source>
</evidence>
<feature type="domain" description="Pseudouridine synthase I TruA alpha/beta" evidence="5">
    <location>
        <begin position="270"/>
        <end position="426"/>
    </location>
</feature>
<dbReference type="Proteomes" id="UP000036987">
    <property type="component" value="Unassembled WGS sequence"/>
</dbReference>
<name>A0A0K9NNY0_ZOSMR</name>
<dbReference type="GO" id="GO:0009982">
    <property type="term" value="F:pseudouridine synthase activity"/>
    <property type="evidence" value="ECO:0000318"/>
    <property type="project" value="GO_Central"/>
</dbReference>
<gene>
    <name evidence="6" type="ORF">ZOSMA_83G00460</name>
</gene>
<dbReference type="GO" id="GO:0160147">
    <property type="term" value="F:tRNA pseudouridine(38-40) synthase activity"/>
    <property type="evidence" value="ECO:0007669"/>
    <property type="project" value="UniProtKB-EC"/>
</dbReference>
<dbReference type="InterPro" id="IPR020103">
    <property type="entry name" value="PsdUridine_synth_cat_dom_sf"/>
</dbReference>
<evidence type="ECO:0000259" key="5">
    <source>
        <dbReference type="Pfam" id="PF01416"/>
    </source>
</evidence>
<dbReference type="FunFam" id="3.30.70.580:FF:000008">
    <property type="entry name" value="tRNA pseudouridine synthase A"/>
    <property type="match status" value="1"/>
</dbReference>
<dbReference type="Gene3D" id="3.30.70.580">
    <property type="entry name" value="Pseudouridine synthase I, catalytic domain, N-terminal subdomain"/>
    <property type="match status" value="1"/>
</dbReference>
<feature type="domain" description="Pseudouridine synthase I TruA alpha/beta" evidence="5">
    <location>
        <begin position="119"/>
        <end position="229"/>
    </location>
</feature>
<evidence type="ECO:0000256" key="4">
    <source>
        <dbReference type="RuleBase" id="RU003792"/>
    </source>
</evidence>
<proteinExistence type="inferred from homology"/>
<dbReference type="HAMAP" id="MF_00171">
    <property type="entry name" value="TruA"/>
    <property type="match status" value="1"/>
</dbReference>
<comment type="similarity">
    <text evidence="1 4">Belongs to the tRNA pseudouridine synthase TruA family.</text>
</comment>
<dbReference type="GO" id="GO:0003723">
    <property type="term" value="F:RNA binding"/>
    <property type="evidence" value="ECO:0007669"/>
    <property type="project" value="InterPro"/>
</dbReference>
<evidence type="ECO:0000256" key="2">
    <source>
        <dbReference type="ARBA" id="ARBA00022694"/>
    </source>
</evidence>
<dbReference type="PANTHER" id="PTHR11142">
    <property type="entry name" value="PSEUDOURIDYLATE SYNTHASE"/>
    <property type="match status" value="1"/>
</dbReference>
<accession>A0A0K9NNY0</accession>
<dbReference type="InterPro" id="IPR020097">
    <property type="entry name" value="PsdUridine_synth_TruA_a/b_dom"/>
</dbReference>
<dbReference type="CDD" id="cd02570">
    <property type="entry name" value="PseudoU_synth_EcTruA"/>
    <property type="match status" value="1"/>
</dbReference>